<organism evidence="2">
    <name type="scientific">bioreactor metagenome</name>
    <dbReference type="NCBI Taxonomy" id="1076179"/>
    <lineage>
        <taxon>unclassified sequences</taxon>
        <taxon>metagenomes</taxon>
        <taxon>ecological metagenomes</taxon>
    </lineage>
</organism>
<sequence>MRLAEVNQRQHHENEGLQGDDQDVEDRPDRTRNDVPHGEQHTRERHSGCATHQGNQHEHQLTSVHVAEQSHAMRHGLGNVFNDLHEQIHNAQDQGEDGILAGAERRRHQFMRPAAHALDLDAVEEAQDQHGRRQAQRGGQVSGRNDAQVSVVVARGTLPEHRQQVNGQQVHGVHHEDPDEHGQRQRGDELARLRVVNIGLGLVVHHLDQHLHGRLETTRHAGGRLAGGQPQHEQGERAKDHADRHGVKIHHREVDDGLLLDVLKVLQVVNDVFTCGWCIRVCGHRTTLLSINQSVSRT</sequence>
<proteinExistence type="predicted"/>
<dbReference type="EMBL" id="VSSQ01002212">
    <property type="protein sequence ID" value="MPM14016.1"/>
    <property type="molecule type" value="Genomic_DNA"/>
</dbReference>
<dbReference type="AlphaFoldDB" id="A0A644XCR2"/>
<gene>
    <name evidence="2" type="ORF">SDC9_60376</name>
</gene>
<feature type="region of interest" description="Disordered" evidence="1">
    <location>
        <begin position="220"/>
        <end position="245"/>
    </location>
</feature>
<accession>A0A644XCR2</accession>
<evidence type="ECO:0000313" key="2">
    <source>
        <dbReference type="EMBL" id="MPM14016.1"/>
    </source>
</evidence>
<feature type="compositionally biased region" description="Basic and acidic residues" evidence="1">
    <location>
        <begin position="25"/>
        <end position="47"/>
    </location>
</feature>
<feature type="compositionally biased region" description="Basic and acidic residues" evidence="1">
    <location>
        <begin position="233"/>
        <end position="245"/>
    </location>
</feature>
<feature type="region of interest" description="Disordered" evidence="1">
    <location>
        <begin position="125"/>
        <end position="186"/>
    </location>
</feature>
<name>A0A644XCR2_9ZZZZ</name>
<feature type="region of interest" description="Disordered" evidence="1">
    <location>
        <begin position="1"/>
        <end position="60"/>
    </location>
</feature>
<evidence type="ECO:0000256" key="1">
    <source>
        <dbReference type="SAM" id="MobiDB-lite"/>
    </source>
</evidence>
<protein>
    <submittedName>
        <fullName evidence="2">Uncharacterized protein</fullName>
    </submittedName>
</protein>
<comment type="caution">
    <text evidence="2">The sequence shown here is derived from an EMBL/GenBank/DDBJ whole genome shotgun (WGS) entry which is preliminary data.</text>
</comment>
<reference evidence="2" key="1">
    <citation type="submission" date="2019-08" db="EMBL/GenBank/DDBJ databases">
        <authorList>
            <person name="Kucharzyk K."/>
            <person name="Murdoch R.W."/>
            <person name="Higgins S."/>
            <person name="Loffler F."/>
        </authorList>
    </citation>
    <scope>NUCLEOTIDE SEQUENCE</scope>
</reference>
<feature type="compositionally biased region" description="Basic and acidic residues" evidence="1">
    <location>
        <begin position="173"/>
        <end position="186"/>
    </location>
</feature>